<dbReference type="InterPro" id="IPR004090">
    <property type="entry name" value="Chemotax_Me-accpt_rcpt"/>
</dbReference>
<keyword evidence="6" id="KW-0812">Transmembrane</keyword>
<keyword evidence="2 4" id="KW-0807">Transducer</keyword>
<dbReference type="GO" id="GO:0006935">
    <property type="term" value="P:chemotaxis"/>
    <property type="evidence" value="ECO:0007669"/>
    <property type="project" value="InterPro"/>
</dbReference>
<evidence type="ECO:0000256" key="4">
    <source>
        <dbReference type="PROSITE-ProRule" id="PRU00284"/>
    </source>
</evidence>
<dbReference type="Proteomes" id="UP000011651">
    <property type="component" value="Unassembled WGS sequence"/>
</dbReference>
<gene>
    <name evidence="8" type="ORF">HALTITAN_2277</name>
</gene>
<dbReference type="SUPFAM" id="SSF58104">
    <property type="entry name" value="Methyl-accepting chemotaxis protein (MCP) signaling domain"/>
    <property type="match status" value="1"/>
</dbReference>
<comment type="similarity">
    <text evidence="3">Belongs to the methyl-accepting chemotaxis (MCP) protein family.</text>
</comment>
<keyword evidence="6" id="KW-0472">Membrane</keyword>
<dbReference type="EMBL" id="AOPO01000010">
    <property type="protein sequence ID" value="ELY20955.1"/>
    <property type="molecule type" value="Genomic_DNA"/>
</dbReference>
<evidence type="ECO:0000256" key="5">
    <source>
        <dbReference type="SAM" id="MobiDB-lite"/>
    </source>
</evidence>
<feature type="transmembrane region" description="Helical" evidence="6">
    <location>
        <begin position="48"/>
        <end position="70"/>
    </location>
</feature>
<evidence type="ECO:0000313" key="8">
    <source>
        <dbReference type="EMBL" id="ELY20955.1"/>
    </source>
</evidence>
<feature type="domain" description="Methyl-accepting transducer" evidence="7">
    <location>
        <begin position="103"/>
        <end position="339"/>
    </location>
</feature>
<dbReference type="PANTHER" id="PTHR32089:SF112">
    <property type="entry name" value="LYSOZYME-LIKE PROTEIN-RELATED"/>
    <property type="match status" value="1"/>
</dbReference>
<dbReference type="PATRIC" id="fig|1204738.3.peg.3427"/>
<dbReference type="SMART" id="SM00283">
    <property type="entry name" value="MA"/>
    <property type="match status" value="1"/>
</dbReference>
<dbReference type="PROSITE" id="PS50111">
    <property type="entry name" value="CHEMOTAXIS_TRANSDUC_2"/>
    <property type="match status" value="1"/>
</dbReference>
<evidence type="ECO:0000256" key="3">
    <source>
        <dbReference type="ARBA" id="ARBA00029447"/>
    </source>
</evidence>
<feature type="transmembrane region" description="Helical" evidence="6">
    <location>
        <begin position="23"/>
        <end position="42"/>
    </location>
</feature>
<comment type="caution">
    <text evidence="8">The sequence shown here is derived from an EMBL/GenBank/DDBJ whole genome shotgun (WGS) entry which is preliminary data.</text>
</comment>
<organism evidence="8 9">
    <name type="scientific">Vreelandella titanicae BH1</name>
    <dbReference type="NCBI Taxonomy" id="1204738"/>
    <lineage>
        <taxon>Bacteria</taxon>
        <taxon>Pseudomonadati</taxon>
        <taxon>Pseudomonadota</taxon>
        <taxon>Gammaproteobacteria</taxon>
        <taxon>Oceanospirillales</taxon>
        <taxon>Halomonadaceae</taxon>
        <taxon>Vreelandella</taxon>
    </lineage>
</organism>
<dbReference type="AlphaFoldDB" id="L9U7T4"/>
<dbReference type="GO" id="GO:0016020">
    <property type="term" value="C:membrane"/>
    <property type="evidence" value="ECO:0007669"/>
    <property type="project" value="UniProtKB-SubCell"/>
</dbReference>
<comment type="subcellular location">
    <subcellularLocation>
        <location evidence="1">Membrane</location>
    </subcellularLocation>
</comment>
<keyword evidence="6" id="KW-1133">Transmembrane helix</keyword>
<evidence type="ECO:0000256" key="6">
    <source>
        <dbReference type="SAM" id="Phobius"/>
    </source>
</evidence>
<sequence>MNPSEVVFSILNNINKRVQLMRLLRLCVPVLFVVLSIGLAIQGGLWRYLALLFAALGGGAMLLSVLEGVYRADQRRLEQHRLGFKPLRDYRSLRAMAYRLMNRASSTAIASAEVSHYADLMDQRLSKQETMAREASSSMTAINAAIMQVSASASQVAALAESAREASHHNHAELDDIIQDMSDVADRSNQALEMLTALNDKIERVRNVTSMIEDIAEQTHLLSLNASIEAARAGEHGRGFAVVAGEVRNLALKTSTATQSVDELVKDMHQSGQSVVATMGQLMTRISKRSKGLQVVGNSLGTMTQEFDQVQREITRVADAMENTREHSQTVADSLSQLEDDVDEGNRNMHDLAEQARALMEAAEGVDGELAQQHLEGRHQQVFHAARLTADKLGKLLEKAIARGELSDTHLFQPHYEQIPGTQPPQYKTGFDSFTDRYLPDLQEPLLTQLSLSYAIACDRKGYVPTHNKAVSLAPTGDYAHDLKFCRNKRIFDDPTGSRCGAHEKPLLLQTYKRDTGEIMHDLSVPVYVQGKHWGGFRVGYQPERDIATPPAPPALQSEAAPVPPLALTSRSVARA</sequence>
<dbReference type="GO" id="GO:0004888">
    <property type="term" value="F:transmembrane signaling receptor activity"/>
    <property type="evidence" value="ECO:0007669"/>
    <property type="project" value="InterPro"/>
</dbReference>
<protein>
    <submittedName>
        <fullName evidence="8">Chemotaxis methyl-accepting receptor, signaling</fullName>
    </submittedName>
</protein>
<name>L9U7T4_9GAMM</name>
<dbReference type="GO" id="GO:0007165">
    <property type="term" value="P:signal transduction"/>
    <property type="evidence" value="ECO:0007669"/>
    <property type="project" value="UniProtKB-KW"/>
</dbReference>
<dbReference type="PRINTS" id="PR00260">
    <property type="entry name" value="CHEMTRNSDUCR"/>
</dbReference>
<feature type="region of interest" description="Disordered" evidence="5">
    <location>
        <begin position="545"/>
        <end position="576"/>
    </location>
</feature>
<evidence type="ECO:0000256" key="1">
    <source>
        <dbReference type="ARBA" id="ARBA00004370"/>
    </source>
</evidence>
<evidence type="ECO:0000259" key="7">
    <source>
        <dbReference type="PROSITE" id="PS50111"/>
    </source>
</evidence>
<dbReference type="PANTHER" id="PTHR32089">
    <property type="entry name" value="METHYL-ACCEPTING CHEMOTAXIS PROTEIN MCPB"/>
    <property type="match status" value="1"/>
</dbReference>
<keyword evidence="8" id="KW-0675">Receptor</keyword>
<reference evidence="8 9" key="1">
    <citation type="journal article" date="2013" name="Genome Announc.">
        <title>Draft Genome of the Marine Gammaproteobacterium Halomonas titanicae.</title>
        <authorList>
            <person name="Sanchez-Porro C."/>
            <person name="de la Haba R.R."/>
            <person name="Cruz-Hernandez N."/>
            <person name="Gonzalez J.M."/>
            <person name="Reyes-Guirao C."/>
            <person name="Navarro-Sampedro L."/>
            <person name="Carballo M."/>
            <person name="Ventosa A."/>
        </authorList>
    </citation>
    <scope>NUCLEOTIDE SEQUENCE [LARGE SCALE GENOMIC DNA]</scope>
    <source>
        <strain evidence="8 9">BH1</strain>
    </source>
</reference>
<evidence type="ECO:0000256" key="2">
    <source>
        <dbReference type="ARBA" id="ARBA00023224"/>
    </source>
</evidence>
<dbReference type="InterPro" id="IPR004089">
    <property type="entry name" value="MCPsignal_dom"/>
</dbReference>
<evidence type="ECO:0000313" key="9">
    <source>
        <dbReference type="Proteomes" id="UP000011651"/>
    </source>
</evidence>
<accession>L9U7T4</accession>
<dbReference type="Gene3D" id="1.10.287.950">
    <property type="entry name" value="Methyl-accepting chemotaxis protein"/>
    <property type="match status" value="1"/>
</dbReference>
<proteinExistence type="inferred from homology"/>
<dbReference type="Pfam" id="PF00015">
    <property type="entry name" value="MCPsignal"/>
    <property type="match status" value="1"/>
</dbReference>